<sequence>MMCNVYIFLSVYCSLTSQNNASISNIRGSFRRKNEYRLYIIKVKI</sequence>
<name>A0A6G0Y340_APHCR</name>
<evidence type="ECO:0000313" key="1">
    <source>
        <dbReference type="EMBL" id="KAF0748151.1"/>
    </source>
</evidence>
<accession>A0A6G0Y340</accession>
<proteinExistence type="predicted"/>
<keyword evidence="2" id="KW-1185">Reference proteome</keyword>
<reference evidence="1 2" key="1">
    <citation type="submission" date="2019-08" db="EMBL/GenBank/DDBJ databases">
        <title>Whole genome of Aphis craccivora.</title>
        <authorList>
            <person name="Voronova N.V."/>
            <person name="Shulinski R.S."/>
            <person name="Bandarenka Y.V."/>
            <person name="Zhorov D.G."/>
            <person name="Warner D."/>
        </authorList>
    </citation>
    <scope>NUCLEOTIDE SEQUENCE [LARGE SCALE GENOMIC DNA]</scope>
    <source>
        <strain evidence="1">180601</strain>
        <tissue evidence="1">Whole Body</tissue>
    </source>
</reference>
<comment type="caution">
    <text evidence="1">The sequence shown here is derived from an EMBL/GenBank/DDBJ whole genome shotgun (WGS) entry which is preliminary data.</text>
</comment>
<gene>
    <name evidence="1" type="ORF">FWK35_00032497</name>
</gene>
<organism evidence="1 2">
    <name type="scientific">Aphis craccivora</name>
    <name type="common">Cowpea aphid</name>
    <dbReference type="NCBI Taxonomy" id="307492"/>
    <lineage>
        <taxon>Eukaryota</taxon>
        <taxon>Metazoa</taxon>
        <taxon>Ecdysozoa</taxon>
        <taxon>Arthropoda</taxon>
        <taxon>Hexapoda</taxon>
        <taxon>Insecta</taxon>
        <taxon>Pterygota</taxon>
        <taxon>Neoptera</taxon>
        <taxon>Paraneoptera</taxon>
        <taxon>Hemiptera</taxon>
        <taxon>Sternorrhyncha</taxon>
        <taxon>Aphidomorpha</taxon>
        <taxon>Aphidoidea</taxon>
        <taxon>Aphididae</taxon>
        <taxon>Aphidini</taxon>
        <taxon>Aphis</taxon>
        <taxon>Aphis</taxon>
    </lineage>
</organism>
<evidence type="ECO:0000313" key="2">
    <source>
        <dbReference type="Proteomes" id="UP000478052"/>
    </source>
</evidence>
<dbReference type="EMBL" id="VUJU01006590">
    <property type="protein sequence ID" value="KAF0748151.1"/>
    <property type="molecule type" value="Genomic_DNA"/>
</dbReference>
<dbReference type="AlphaFoldDB" id="A0A6G0Y340"/>
<protein>
    <submittedName>
        <fullName evidence="1">Uncharacterized protein</fullName>
    </submittedName>
</protein>
<dbReference type="Proteomes" id="UP000478052">
    <property type="component" value="Unassembled WGS sequence"/>
</dbReference>